<accession>A0A9W8G841</accession>
<dbReference type="Proteomes" id="UP001151518">
    <property type="component" value="Unassembled WGS sequence"/>
</dbReference>
<feature type="region of interest" description="Disordered" evidence="1">
    <location>
        <begin position="1"/>
        <end position="24"/>
    </location>
</feature>
<reference evidence="3" key="1">
    <citation type="submission" date="2022-07" db="EMBL/GenBank/DDBJ databases">
        <title>Phylogenomic reconstructions and comparative analyses of Kickxellomycotina fungi.</title>
        <authorList>
            <person name="Reynolds N.K."/>
            <person name="Stajich J.E."/>
            <person name="Barry K."/>
            <person name="Grigoriev I.V."/>
            <person name="Crous P."/>
            <person name="Smith M.E."/>
        </authorList>
    </citation>
    <scope>NUCLEOTIDE SEQUENCE</scope>
    <source>
        <strain evidence="3">NRRL 3115</strain>
    </source>
</reference>
<keyword evidence="2" id="KW-1133">Transmembrane helix</keyword>
<feature type="transmembrane region" description="Helical" evidence="2">
    <location>
        <begin position="36"/>
        <end position="60"/>
    </location>
</feature>
<feature type="transmembrane region" description="Helical" evidence="2">
    <location>
        <begin position="87"/>
        <end position="106"/>
    </location>
</feature>
<feature type="compositionally biased region" description="Gly residues" evidence="1">
    <location>
        <begin position="1"/>
        <end position="13"/>
    </location>
</feature>
<feature type="transmembrane region" description="Helical" evidence="2">
    <location>
        <begin position="118"/>
        <end position="135"/>
    </location>
</feature>
<dbReference type="EMBL" id="JANBTW010000042">
    <property type="protein sequence ID" value="KAJ2676205.1"/>
    <property type="molecule type" value="Genomic_DNA"/>
</dbReference>
<evidence type="ECO:0000313" key="3">
    <source>
        <dbReference type="EMBL" id="KAJ2676205.1"/>
    </source>
</evidence>
<protein>
    <submittedName>
        <fullName evidence="3">Uncharacterized protein</fullName>
    </submittedName>
</protein>
<gene>
    <name evidence="3" type="ORF">GGI25_003711</name>
</gene>
<sequence>MKREGASGGGGSLSGISTSPAPSSEEYYKRSETKKWVLYAADWITVIIVTVISQLILIPWPLSNNFIASNPDIQQIHHDDDYGIDRISVVLSTAVPTVIIILWLGLLYRPLNELHRSILGLAMALSFCALFTSIFRQMSSILSSDFISLCRPTQEAYLRSVRFGTPISFDDCTNHDIKGSLHDYPMASITSRYLKGACRLSVVVREHSAGSSPTSSGYAPIEMCNS</sequence>
<evidence type="ECO:0000313" key="4">
    <source>
        <dbReference type="Proteomes" id="UP001151518"/>
    </source>
</evidence>
<keyword evidence="2" id="KW-0472">Membrane</keyword>
<dbReference type="AlphaFoldDB" id="A0A9W8G841"/>
<organism evidence="3 4">
    <name type="scientific">Coemansia spiralis</name>
    <dbReference type="NCBI Taxonomy" id="417178"/>
    <lineage>
        <taxon>Eukaryota</taxon>
        <taxon>Fungi</taxon>
        <taxon>Fungi incertae sedis</taxon>
        <taxon>Zoopagomycota</taxon>
        <taxon>Kickxellomycotina</taxon>
        <taxon>Kickxellomycetes</taxon>
        <taxon>Kickxellales</taxon>
        <taxon>Kickxellaceae</taxon>
        <taxon>Coemansia</taxon>
    </lineage>
</organism>
<proteinExistence type="predicted"/>
<evidence type="ECO:0000256" key="2">
    <source>
        <dbReference type="SAM" id="Phobius"/>
    </source>
</evidence>
<name>A0A9W8G841_9FUNG</name>
<evidence type="ECO:0000256" key="1">
    <source>
        <dbReference type="SAM" id="MobiDB-lite"/>
    </source>
</evidence>
<comment type="caution">
    <text evidence="3">The sequence shown here is derived from an EMBL/GenBank/DDBJ whole genome shotgun (WGS) entry which is preliminary data.</text>
</comment>
<keyword evidence="2" id="KW-0812">Transmembrane</keyword>
<dbReference type="OrthoDB" id="5583274at2759"/>